<keyword evidence="6 9" id="KW-0822">Tryptophan biosynthesis</keyword>
<dbReference type="PANTHER" id="PTHR42894:SF1">
    <property type="entry name" value="N-(5'-PHOSPHORIBOSYL)ANTHRANILATE ISOMERASE"/>
    <property type="match status" value="1"/>
</dbReference>
<dbReference type="PANTHER" id="PTHR42894">
    <property type="entry name" value="N-(5'-PHOSPHORIBOSYL)ANTHRANILATE ISOMERASE"/>
    <property type="match status" value="1"/>
</dbReference>
<evidence type="ECO:0000256" key="9">
    <source>
        <dbReference type="HAMAP-Rule" id="MF_00135"/>
    </source>
</evidence>
<feature type="domain" description="N-(5'phosphoribosyl) anthranilate isomerase (PRAI)" evidence="10">
    <location>
        <begin position="53"/>
        <end position="256"/>
    </location>
</feature>
<evidence type="ECO:0000256" key="2">
    <source>
        <dbReference type="ARBA" id="ARBA00004664"/>
    </source>
</evidence>
<evidence type="ECO:0000256" key="5">
    <source>
        <dbReference type="ARBA" id="ARBA00022605"/>
    </source>
</evidence>
<dbReference type="Proteomes" id="UP000507954">
    <property type="component" value="Unassembled WGS sequence"/>
</dbReference>
<protein>
    <recommendedName>
        <fullName evidence="4 9">N-(5'-phosphoribosyl)anthranilate isomerase</fullName>
        <shortName evidence="9">PRAI</shortName>
        <ecNumber evidence="3 9">5.3.1.24</ecNumber>
    </recommendedName>
</protein>
<evidence type="ECO:0000256" key="1">
    <source>
        <dbReference type="ARBA" id="ARBA00001164"/>
    </source>
</evidence>
<organism evidence="11">
    <name type="scientific">Sinorhizobium medicae</name>
    <dbReference type="NCBI Taxonomy" id="110321"/>
    <lineage>
        <taxon>Bacteria</taxon>
        <taxon>Pseudomonadati</taxon>
        <taxon>Pseudomonadota</taxon>
        <taxon>Alphaproteobacteria</taxon>
        <taxon>Hyphomicrobiales</taxon>
        <taxon>Rhizobiaceae</taxon>
        <taxon>Sinorhizobium/Ensifer group</taxon>
        <taxon>Sinorhizobium</taxon>
    </lineage>
</organism>
<sequence length="263" mass="28174">MCRQADEEAPAWFVEKRRVPAAAFFLTIATATQRFCSTLAAFHARSLSMKTEVKICGLKTAEALQRAVALGASHTGFIFFPKSPRNIEPDDAGRLAELARGRAKIVAVTVDADNDDLDEIVSALHPEVLQLHGSENPERVLAIKALYGLPVIKALAIREASDLERIAPYIGIADRFLLDAKPPAGSDLPGGNGVSFDWRLLDALDANVDYMLSGGLNASNVEDALALTGARAIDTSSGVESAPGIKDLTLMDAFFEAIRRAEA</sequence>
<comment type="pathway">
    <text evidence="2 9">Amino-acid biosynthesis; L-tryptophan biosynthesis; L-tryptophan from chorismate: step 3/5.</text>
</comment>
<dbReference type="GO" id="GO:0004640">
    <property type="term" value="F:phosphoribosylanthranilate isomerase activity"/>
    <property type="evidence" value="ECO:0007669"/>
    <property type="project" value="UniProtKB-UniRule"/>
</dbReference>
<evidence type="ECO:0000256" key="8">
    <source>
        <dbReference type="ARBA" id="ARBA00023235"/>
    </source>
</evidence>
<keyword evidence="7 9" id="KW-0057">Aromatic amino acid biosynthesis</keyword>
<evidence type="ECO:0000256" key="7">
    <source>
        <dbReference type="ARBA" id="ARBA00023141"/>
    </source>
</evidence>
<dbReference type="CDD" id="cd00405">
    <property type="entry name" value="PRAI"/>
    <property type="match status" value="1"/>
</dbReference>
<dbReference type="InterPro" id="IPR044643">
    <property type="entry name" value="TrpF_fam"/>
</dbReference>
<dbReference type="NCBIfam" id="NF002295">
    <property type="entry name" value="PRK01222.1-1"/>
    <property type="match status" value="1"/>
</dbReference>
<dbReference type="HAMAP" id="MF_00135">
    <property type="entry name" value="PRAI"/>
    <property type="match status" value="1"/>
</dbReference>
<name>A0A508WZ12_9HYPH</name>
<proteinExistence type="inferred from homology"/>
<reference evidence="11" key="1">
    <citation type="submission" date="2019-06" db="EMBL/GenBank/DDBJ databases">
        <authorList>
            <person name="Le Quere A."/>
            <person name="Colella S."/>
        </authorList>
    </citation>
    <scope>NUCLEOTIDE SEQUENCE</scope>
    <source>
        <strain evidence="11">EmedicaeMD41</strain>
    </source>
</reference>
<evidence type="ECO:0000256" key="4">
    <source>
        <dbReference type="ARBA" id="ARBA00022272"/>
    </source>
</evidence>
<comment type="similarity">
    <text evidence="9">Belongs to the TrpF family.</text>
</comment>
<evidence type="ECO:0000313" key="11">
    <source>
        <dbReference type="EMBL" id="VTZ62606.1"/>
    </source>
</evidence>
<dbReference type="Gene3D" id="3.20.20.70">
    <property type="entry name" value="Aldolase class I"/>
    <property type="match status" value="1"/>
</dbReference>
<dbReference type="Pfam" id="PF00697">
    <property type="entry name" value="PRAI"/>
    <property type="match status" value="1"/>
</dbReference>
<evidence type="ECO:0000259" key="10">
    <source>
        <dbReference type="Pfam" id="PF00697"/>
    </source>
</evidence>
<gene>
    <name evidence="9 11" type="primary">trpF</name>
    <name evidence="11" type="ORF">EMEDMD4_420045</name>
</gene>
<dbReference type="InterPro" id="IPR013785">
    <property type="entry name" value="Aldolase_TIM"/>
</dbReference>
<keyword evidence="8 9" id="KW-0413">Isomerase</keyword>
<dbReference type="EC" id="5.3.1.24" evidence="3 9"/>
<dbReference type="GO" id="GO:0000162">
    <property type="term" value="P:L-tryptophan biosynthetic process"/>
    <property type="evidence" value="ECO:0007669"/>
    <property type="project" value="UniProtKB-UniRule"/>
</dbReference>
<dbReference type="SUPFAM" id="SSF51366">
    <property type="entry name" value="Ribulose-phoshate binding barrel"/>
    <property type="match status" value="1"/>
</dbReference>
<dbReference type="AlphaFoldDB" id="A0A508WZ12"/>
<accession>A0A508WZ12</accession>
<dbReference type="InterPro" id="IPR011060">
    <property type="entry name" value="RibuloseP-bd_barrel"/>
</dbReference>
<dbReference type="InterPro" id="IPR001240">
    <property type="entry name" value="PRAI_dom"/>
</dbReference>
<comment type="catalytic activity">
    <reaction evidence="1 9">
        <text>N-(5-phospho-beta-D-ribosyl)anthranilate = 1-(2-carboxyphenylamino)-1-deoxy-D-ribulose 5-phosphate</text>
        <dbReference type="Rhea" id="RHEA:21540"/>
        <dbReference type="ChEBI" id="CHEBI:18277"/>
        <dbReference type="ChEBI" id="CHEBI:58613"/>
        <dbReference type="EC" id="5.3.1.24"/>
    </reaction>
</comment>
<keyword evidence="5 9" id="KW-0028">Amino-acid biosynthesis</keyword>
<evidence type="ECO:0000256" key="6">
    <source>
        <dbReference type="ARBA" id="ARBA00022822"/>
    </source>
</evidence>
<dbReference type="UniPathway" id="UPA00035">
    <property type="reaction ID" value="UER00042"/>
</dbReference>
<evidence type="ECO:0000256" key="3">
    <source>
        <dbReference type="ARBA" id="ARBA00012572"/>
    </source>
</evidence>
<dbReference type="EMBL" id="CABFNB010000109">
    <property type="protein sequence ID" value="VTZ62606.1"/>
    <property type="molecule type" value="Genomic_DNA"/>
</dbReference>